<evidence type="ECO:0000256" key="1">
    <source>
        <dbReference type="ARBA" id="ARBA00006484"/>
    </source>
</evidence>
<dbReference type="Pfam" id="PF00106">
    <property type="entry name" value="adh_short"/>
    <property type="match status" value="1"/>
</dbReference>
<dbReference type="PRINTS" id="PR00081">
    <property type="entry name" value="GDHRDH"/>
</dbReference>
<proteinExistence type="inferred from homology"/>
<gene>
    <name evidence="5" type="ORF">J7I43_17040</name>
</gene>
<dbReference type="InterPro" id="IPR002347">
    <property type="entry name" value="SDR_fam"/>
</dbReference>
<keyword evidence="2" id="KW-0560">Oxidoreductase</keyword>
<dbReference type="PANTHER" id="PTHR44196:SF2">
    <property type="entry name" value="SHORT-CHAIN DEHYDROGENASE-RELATED"/>
    <property type="match status" value="1"/>
</dbReference>
<comment type="similarity">
    <text evidence="1 3">Belongs to the short-chain dehydrogenases/reductases (SDR) family.</text>
</comment>
<evidence type="ECO:0000256" key="3">
    <source>
        <dbReference type="RuleBase" id="RU000363"/>
    </source>
</evidence>
<evidence type="ECO:0000313" key="6">
    <source>
        <dbReference type="Proteomes" id="UP000679126"/>
    </source>
</evidence>
<reference evidence="6" key="1">
    <citation type="submission" date="2021-03" db="EMBL/GenBank/DDBJ databases">
        <title>Assistant Professor.</title>
        <authorList>
            <person name="Huq M.A."/>
        </authorList>
    </citation>
    <scope>NUCLEOTIDE SEQUENCE [LARGE SCALE GENOMIC DNA]</scope>
    <source>
        <strain evidence="6">MAH-28</strain>
    </source>
</reference>
<feature type="compositionally biased region" description="Basic and acidic residues" evidence="4">
    <location>
        <begin position="278"/>
        <end position="307"/>
    </location>
</feature>
<dbReference type="PRINTS" id="PR00080">
    <property type="entry name" value="SDRFAMILY"/>
</dbReference>
<protein>
    <submittedName>
        <fullName evidence="5">SDR family oxidoreductase</fullName>
    </submittedName>
</protein>
<dbReference type="Proteomes" id="UP000679126">
    <property type="component" value="Unassembled WGS sequence"/>
</dbReference>
<name>A0ABS3YGY9_9BACT</name>
<dbReference type="EMBL" id="JAGHKP010000003">
    <property type="protein sequence ID" value="MBO9153937.1"/>
    <property type="molecule type" value="Genomic_DNA"/>
</dbReference>
<keyword evidence="6" id="KW-1185">Reference proteome</keyword>
<evidence type="ECO:0000313" key="5">
    <source>
        <dbReference type="EMBL" id="MBO9153937.1"/>
    </source>
</evidence>
<comment type="caution">
    <text evidence="5">The sequence shown here is derived from an EMBL/GenBank/DDBJ whole genome shotgun (WGS) entry which is preliminary data.</text>
</comment>
<evidence type="ECO:0000256" key="2">
    <source>
        <dbReference type="ARBA" id="ARBA00023002"/>
    </source>
</evidence>
<dbReference type="InterPro" id="IPR020904">
    <property type="entry name" value="Sc_DH/Rdtase_CS"/>
</dbReference>
<feature type="compositionally biased region" description="Basic and acidic residues" evidence="4">
    <location>
        <begin position="262"/>
        <end position="272"/>
    </location>
</feature>
<sequence length="307" mass="33976">MEQQQIDNRNRYALITGATSGIGYELAKLFAADGYHLILVARNEERLQEVADELKNAYSVEITPHAKDLFAPGAAEEVYQFAKNMGITVDVLVNDAGQGEWGPFIDTELKRDIDIVQLNIIALISLTKLFLRDMVQRNEGKILQVGSEAGATPMPLLSVYAATKAFVLSFSAALANEMKDKNITITVLLPGPTDTDFFHKAHQQHTVTYKEKKLDDPATVAKNGYEALMKGENKIVSGSTAKMHVFLSDLLGDEMAAGNARKQNEPSDKEGRTTITHEPSRREREAIHATEGDYQKGVRPDEEIKPF</sequence>
<dbReference type="PANTHER" id="PTHR44196">
    <property type="entry name" value="DEHYDROGENASE/REDUCTASE SDR FAMILY MEMBER 7B"/>
    <property type="match status" value="1"/>
</dbReference>
<organism evidence="5 6">
    <name type="scientific">Chitinophaga chungangae</name>
    <dbReference type="NCBI Taxonomy" id="2821488"/>
    <lineage>
        <taxon>Bacteria</taxon>
        <taxon>Pseudomonadati</taxon>
        <taxon>Bacteroidota</taxon>
        <taxon>Chitinophagia</taxon>
        <taxon>Chitinophagales</taxon>
        <taxon>Chitinophagaceae</taxon>
        <taxon>Chitinophaga</taxon>
    </lineage>
</organism>
<dbReference type="PROSITE" id="PS00061">
    <property type="entry name" value="ADH_SHORT"/>
    <property type="match status" value="1"/>
</dbReference>
<dbReference type="CDD" id="cd05233">
    <property type="entry name" value="SDR_c"/>
    <property type="match status" value="1"/>
</dbReference>
<dbReference type="RefSeq" id="WP_209147060.1">
    <property type="nucleotide sequence ID" value="NZ_JAGHKP010000003.1"/>
</dbReference>
<dbReference type="InterPro" id="IPR036291">
    <property type="entry name" value="NAD(P)-bd_dom_sf"/>
</dbReference>
<dbReference type="SUPFAM" id="SSF51735">
    <property type="entry name" value="NAD(P)-binding Rossmann-fold domains"/>
    <property type="match status" value="1"/>
</dbReference>
<dbReference type="Gene3D" id="3.40.50.720">
    <property type="entry name" value="NAD(P)-binding Rossmann-like Domain"/>
    <property type="match status" value="1"/>
</dbReference>
<accession>A0ABS3YGY9</accession>
<evidence type="ECO:0000256" key="4">
    <source>
        <dbReference type="SAM" id="MobiDB-lite"/>
    </source>
</evidence>
<feature type="region of interest" description="Disordered" evidence="4">
    <location>
        <begin position="258"/>
        <end position="307"/>
    </location>
</feature>